<reference evidence="2 3" key="1">
    <citation type="submission" date="2015-01" db="EMBL/GenBank/DDBJ databases">
        <title>Draft genome of the acidophilic iron oxidizer Ferrimicrobium acidiphilum strain T23.</title>
        <authorList>
            <person name="Poehlein A."/>
            <person name="Eisen S."/>
            <person name="Schloemann M."/>
            <person name="Johnson B.D."/>
            <person name="Daniel R."/>
            <person name="Muehling M."/>
        </authorList>
    </citation>
    <scope>NUCLEOTIDE SEQUENCE [LARGE SCALE GENOMIC DNA]</scope>
    <source>
        <strain evidence="2 3">T23</strain>
    </source>
</reference>
<comment type="caution">
    <text evidence="2">The sequence shown here is derived from an EMBL/GenBank/DDBJ whole genome shotgun (WGS) entry which is preliminary data.</text>
</comment>
<sequence>MTWLERMRGRGASQTVVSGADGRPRESLSTALFDQNQVFEGEVTSFDPHVGLGLVRLDCKPVCELRFHCITIDDGSRSIGVGRRVTVRLKPSFGGELEVAALHKLG</sequence>
<dbReference type="STRING" id="1121877.FEAC_19350"/>
<evidence type="ECO:0000256" key="1">
    <source>
        <dbReference type="SAM" id="MobiDB-lite"/>
    </source>
</evidence>
<gene>
    <name evidence="2" type="ORF">FEAC_19350</name>
</gene>
<organism evidence="2 3">
    <name type="scientific">Ferrimicrobium acidiphilum DSM 19497</name>
    <dbReference type="NCBI Taxonomy" id="1121877"/>
    <lineage>
        <taxon>Bacteria</taxon>
        <taxon>Bacillati</taxon>
        <taxon>Actinomycetota</taxon>
        <taxon>Acidimicrobiia</taxon>
        <taxon>Acidimicrobiales</taxon>
        <taxon>Acidimicrobiaceae</taxon>
        <taxon>Ferrimicrobium</taxon>
    </lineage>
</organism>
<name>A0A0D8FSS8_9ACTN</name>
<accession>A0A0D8FSS8</accession>
<proteinExistence type="predicted"/>
<dbReference type="OrthoDB" id="5244906at2"/>
<feature type="region of interest" description="Disordered" evidence="1">
    <location>
        <begin position="1"/>
        <end position="25"/>
    </location>
</feature>
<dbReference type="RefSeq" id="WP_035390324.1">
    <property type="nucleotide sequence ID" value="NZ_JQKF01000023.1"/>
</dbReference>
<dbReference type="Proteomes" id="UP000032336">
    <property type="component" value="Unassembled WGS sequence"/>
</dbReference>
<dbReference type="AlphaFoldDB" id="A0A0D8FSS8"/>
<dbReference type="GeneID" id="78373057"/>
<evidence type="ECO:0000313" key="2">
    <source>
        <dbReference type="EMBL" id="KJE76325.1"/>
    </source>
</evidence>
<keyword evidence="3" id="KW-1185">Reference proteome</keyword>
<dbReference type="eggNOG" id="ENOG503248B">
    <property type="taxonomic scope" value="Bacteria"/>
</dbReference>
<protein>
    <submittedName>
        <fullName evidence="2">Uncharacterized protein</fullName>
    </submittedName>
</protein>
<evidence type="ECO:0000313" key="3">
    <source>
        <dbReference type="Proteomes" id="UP000032336"/>
    </source>
</evidence>
<dbReference type="EMBL" id="JXUW01000018">
    <property type="protein sequence ID" value="KJE76325.1"/>
    <property type="molecule type" value="Genomic_DNA"/>
</dbReference>